<gene>
    <name evidence="4" type="ORF">SAMN06272739_3505</name>
</gene>
<protein>
    <submittedName>
        <fullName evidence="4">Single-strand DNA-binding protein</fullName>
    </submittedName>
</protein>
<organism evidence="4 5">
    <name type="scientific">Blastococcus haudaquaticus</name>
    <dbReference type="NCBI Taxonomy" id="1938745"/>
    <lineage>
        <taxon>Bacteria</taxon>
        <taxon>Bacillati</taxon>
        <taxon>Actinomycetota</taxon>
        <taxon>Actinomycetes</taxon>
        <taxon>Geodermatophilales</taxon>
        <taxon>Geodermatophilaceae</taxon>
        <taxon>Blastococcus</taxon>
    </lineage>
</organism>
<dbReference type="InterPro" id="IPR011344">
    <property type="entry name" value="ssDNA-bd"/>
</dbReference>
<accession>A0A286H3I1</accession>
<dbReference type="AlphaFoldDB" id="A0A286H3I1"/>
<dbReference type="CDD" id="cd04496">
    <property type="entry name" value="SSB_OBF"/>
    <property type="match status" value="1"/>
</dbReference>
<feature type="region of interest" description="Disordered" evidence="3">
    <location>
        <begin position="115"/>
        <end position="171"/>
    </location>
</feature>
<dbReference type="GO" id="GO:0009295">
    <property type="term" value="C:nucleoid"/>
    <property type="evidence" value="ECO:0007669"/>
    <property type="project" value="TreeGrafter"/>
</dbReference>
<dbReference type="EMBL" id="OCNK01000004">
    <property type="protein sequence ID" value="SOE02317.1"/>
    <property type="molecule type" value="Genomic_DNA"/>
</dbReference>
<sequence>MNDTELTVVGNVVDSPRRVRLENSAVTNFRMASTARRYDSGRQEFVDAGTLWVDVEAWGELGGNVARSISKGDPVIVRGTLTTRSWESENGRRSAPQIKANAVGPNLARGWTDFHRPARSAPAGQDPGAVGAEPAEDEDPQGLVAGRDYEAGDETLNEETPTGLAMEPAHV</sequence>
<evidence type="ECO:0000313" key="5">
    <source>
        <dbReference type="Proteomes" id="UP000219482"/>
    </source>
</evidence>
<proteinExistence type="predicted"/>
<dbReference type="GO" id="GO:0006260">
    <property type="term" value="P:DNA replication"/>
    <property type="evidence" value="ECO:0007669"/>
    <property type="project" value="InterPro"/>
</dbReference>
<dbReference type="PANTHER" id="PTHR10302">
    <property type="entry name" value="SINGLE-STRANDED DNA-BINDING PROTEIN"/>
    <property type="match status" value="1"/>
</dbReference>
<dbReference type="PANTHER" id="PTHR10302:SF27">
    <property type="entry name" value="SINGLE-STRANDED DNA-BINDING PROTEIN"/>
    <property type="match status" value="1"/>
</dbReference>
<dbReference type="SUPFAM" id="SSF50249">
    <property type="entry name" value="Nucleic acid-binding proteins"/>
    <property type="match status" value="1"/>
</dbReference>
<dbReference type="GO" id="GO:0003697">
    <property type="term" value="F:single-stranded DNA binding"/>
    <property type="evidence" value="ECO:0007669"/>
    <property type="project" value="InterPro"/>
</dbReference>
<evidence type="ECO:0000313" key="4">
    <source>
        <dbReference type="EMBL" id="SOE02317.1"/>
    </source>
</evidence>
<dbReference type="Pfam" id="PF00436">
    <property type="entry name" value="SSB"/>
    <property type="match status" value="1"/>
</dbReference>
<name>A0A286H3I1_9ACTN</name>
<dbReference type="InterPro" id="IPR012340">
    <property type="entry name" value="NA-bd_OB-fold"/>
</dbReference>
<dbReference type="Gene3D" id="2.40.50.140">
    <property type="entry name" value="Nucleic acid-binding proteins"/>
    <property type="match status" value="1"/>
</dbReference>
<keyword evidence="1 2" id="KW-0238">DNA-binding</keyword>
<dbReference type="PROSITE" id="PS50935">
    <property type="entry name" value="SSB"/>
    <property type="match status" value="1"/>
</dbReference>
<dbReference type="RefSeq" id="WP_159961770.1">
    <property type="nucleotide sequence ID" value="NZ_OCNK01000004.1"/>
</dbReference>
<keyword evidence="5" id="KW-1185">Reference proteome</keyword>
<dbReference type="InterPro" id="IPR000424">
    <property type="entry name" value="Primosome_PriB/ssb"/>
</dbReference>
<reference evidence="5" key="1">
    <citation type="submission" date="2017-09" db="EMBL/GenBank/DDBJ databases">
        <authorList>
            <person name="Varghese N."/>
            <person name="Submissions S."/>
        </authorList>
    </citation>
    <scope>NUCLEOTIDE SEQUENCE [LARGE SCALE GENOMIC DNA]</scope>
    <source>
        <strain evidence="5">DSM 44270</strain>
    </source>
</reference>
<dbReference type="Proteomes" id="UP000219482">
    <property type="component" value="Unassembled WGS sequence"/>
</dbReference>
<evidence type="ECO:0000256" key="3">
    <source>
        <dbReference type="SAM" id="MobiDB-lite"/>
    </source>
</evidence>
<evidence type="ECO:0000256" key="2">
    <source>
        <dbReference type="PROSITE-ProRule" id="PRU00252"/>
    </source>
</evidence>
<dbReference type="OrthoDB" id="4427276at2"/>
<evidence type="ECO:0000256" key="1">
    <source>
        <dbReference type="ARBA" id="ARBA00023125"/>
    </source>
</evidence>